<feature type="compositionally biased region" description="Pro residues" evidence="10">
    <location>
        <begin position="59"/>
        <end position="94"/>
    </location>
</feature>
<comment type="caution">
    <text evidence="13">The sequence shown here is derived from an EMBL/GenBank/DDBJ whole genome shotgun (WGS) entry which is preliminary data.</text>
</comment>
<dbReference type="PANTHER" id="PTHR33446">
    <property type="entry name" value="PROTEIN TONB-RELATED"/>
    <property type="match status" value="1"/>
</dbReference>
<feature type="transmembrane region" description="Helical" evidence="11">
    <location>
        <begin position="16"/>
        <end position="37"/>
    </location>
</feature>
<keyword evidence="4" id="KW-1003">Cell membrane</keyword>
<dbReference type="InterPro" id="IPR051045">
    <property type="entry name" value="TonB-dependent_transducer"/>
</dbReference>
<keyword evidence="9 11" id="KW-0472">Membrane</keyword>
<evidence type="ECO:0000256" key="11">
    <source>
        <dbReference type="SAM" id="Phobius"/>
    </source>
</evidence>
<dbReference type="InterPro" id="IPR006260">
    <property type="entry name" value="TonB/TolA_C"/>
</dbReference>
<keyword evidence="7" id="KW-0653">Protein transport</keyword>
<feature type="compositionally biased region" description="Low complexity" evidence="10">
    <location>
        <begin position="106"/>
        <end position="117"/>
    </location>
</feature>
<keyword evidence="14" id="KW-1185">Reference proteome</keyword>
<dbReference type="Gene3D" id="3.30.1150.10">
    <property type="match status" value="1"/>
</dbReference>
<evidence type="ECO:0000313" key="13">
    <source>
        <dbReference type="EMBL" id="MBT0674228.1"/>
    </source>
</evidence>
<comment type="subcellular location">
    <subcellularLocation>
        <location evidence="1">Cell inner membrane</location>
        <topology evidence="1">Single-pass membrane protein</topology>
        <orientation evidence="1">Periplasmic side</orientation>
    </subcellularLocation>
</comment>
<evidence type="ECO:0000256" key="4">
    <source>
        <dbReference type="ARBA" id="ARBA00022475"/>
    </source>
</evidence>
<dbReference type="PRINTS" id="PR01217">
    <property type="entry name" value="PRICHEXTENSN"/>
</dbReference>
<evidence type="ECO:0000256" key="1">
    <source>
        <dbReference type="ARBA" id="ARBA00004383"/>
    </source>
</evidence>
<evidence type="ECO:0000259" key="12">
    <source>
        <dbReference type="PROSITE" id="PS52015"/>
    </source>
</evidence>
<dbReference type="GeneID" id="79186545"/>
<accession>A0ABS5SJ49</accession>
<evidence type="ECO:0000256" key="6">
    <source>
        <dbReference type="ARBA" id="ARBA00022692"/>
    </source>
</evidence>
<evidence type="ECO:0000256" key="10">
    <source>
        <dbReference type="SAM" id="MobiDB-lite"/>
    </source>
</evidence>
<keyword evidence="6 11" id="KW-0812">Transmembrane</keyword>
<evidence type="ECO:0000256" key="5">
    <source>
        <dbReference type="ARBA" id="ARBA00022519"/>
    </source>
</evidence>
<name>A0ABS5SJ49_9PROT</name>
<gene>
    <name evidence="13" type="ORF">HNO79_02285</name>
</gene>
<sequence length="218" mass="23221">MGMTYAEQSDNRLQKIIIFALVLVFEGLLVLALLFGLSSPPDAPKEPPRPPVEVHMIKEPPPPPPPPPPPEITQPPPPYIPPPKIQVPTPPPPMKVTHTKPPKAMPPAKAAPPADAPVSNAPPVPDHSAGTSPLNHVVPEYPEEMSEEGREGVVSVACDVEATGVTSNCQVVSVKGGQAFADAALKAVRRSRYAPAVKNGVPVKEFHHLYTITFSLND</sequence>
<comment type="similarity">
    <text evidence="2">Belongs to the TonB family.</text>
</comment>
<feature type="domain" description="TonB C-terminal" evidence="12">
    <location>
        <begin position="126"/>
        <end position="218"/>
    </location>
</feature>
<evidence type="ECO:0000256" key="2">
    <source>
        <dbReference type="ARBA" id="ARBA00006555"/>
    </source>
</evidence>
<dbReference type="InterPro" id="IPR037682">
    <property type="entry name" value="TonB_C"/>
</dbReference>
<evidence type="ECO:0000313" key="14">
    <source>
        <dbReference type="Proteomes" id="UP001519538"/>
    </source>
</evidence>
<proteinExistence type="inferred from homology"/>
<dbReference type="PROSITE" id="PS52015">
    <property type="entry name" value="TONB_CTD"/>
    <property type="match status" value="1"/>
</dbReference>
<dbReference type="Proteomes" id="UP001519538">
    <property type="component" value="Unassembled WGS sequence"/>
</dbReference>
<evidence type="ECO:0000256" key="3">
    <source>
        <dbReference type="ARBA" id="ARBA00022448"/>
    </source>
</evidence>
<evidence type="ECO:0000256" key="7">
    <source>
        <dbReference type="ARBA" id="ARBA00022927"/>
    </source>
</evidence>
<dbReference type="NCBIfam" id="TIGR01352">
    <property type="entry name" value="tonB_Cterm"/>
    <property type="match status" value="1"/>
</dbReference>
<evidence type="ECO:0000256" key="9">
    <source>
        <dbReference type="ARBA" id="ARBA00023136"/>
    </source>
</evidence>
<evidence type="ECO:0000256" key="8">
    <source>
        <dbReference type="ARBA" id="ARBA00022989"/>
    </source>
</evidence>
<keyword evidence="5" id="KW-0997">Cell inner membrane</keyword>
<dbReference type="EMBL" id="JABLUU010000002">
    <property type="protein sequence ID" value="MBT0674228.1"/>
    <property type="molecule type" value="Genomic_DNA"/>
</dbReference>
<organism evidence="13 14">
    <name type="scientific">Komagataeibacter oboediens</name>
    <dbReference type="NCBI Taxonomy" id="65958"/>
    <lineage>
        <taxon>Bacteria</taxon>
        <taxon>Pseudomonadati</taxon>
        <taxon>Pseudomonadota</taxon>
        <taxon>Alphaproteobacteria</taxon>
        <taxon>Acetobacterales</taxon>
        <taxon>Acetobacteraceae</taxon>
        <taxon>Komagataeibacter</taxon>
    </lineage>
</organism>
<dbReference type="SUPFAM" id="SSF74653">
    <property type="entry name" value="TolA/TonB C-terminal domain"/>
    <property type="match status" value="1"/>
</dbReference>
<keyword evidence="8 11" id="KW-1133">Transmembrane helix</keyword>
<keyword evidence="3" id="KW-0813">Transport</keyword>
<feature type="region of interest" description="Disordered" evidence="10">
    <location>
        <begin position="39"/>
        <end position="133"/>
    </location>
</feature>
<dbReference type="Pfam" id="PF03544">
    <property type="entry name" value="TonB_C"/>
    <property type="match status" value="1"/>
</dbReference>
<protein>
    <submittedName>
        <fullName evidence="13">Energy transducer TonB</fullName>
    </submittedName>
</protein>
<reference evidence="13 14" key="1">
    <citation type="journal article" date="2021" name="Astrobiology">
        <title>Bacterial Cellulose Retains Robustness but Its Synthesis Declines After Exposure to a Mars-Like Environment Simulated Outside the International Space Station.</title>
        <authorList>
            <person name="Orlovska I."/>
            <person name="Podolich O."/>
            <person name="Kukharenko O."/>
            <person name="Zaets I."/>
            <person name="Reva O."/>
            <person name="Khirunenko L."/>
            <person name="Zmejkoski D."/>
            <person name="Rogalsky S."/>
            <person name="Barh D."/>
            <person name="Tiwari S."/>
            <person name="Kumavath R."/>
            <person name="Goes-Neto A."/>
            <person name="Azevedo V."/>
            <person name="Brenig B."/>
            <person name="Ghosh P."/>
            <person name="de Vera J.P."/>
            <person name="Kozyrovska N."/>
        </authorList>
    </citation>
    <scope>NUCLEOTIDE SEQUENCE [LARGE SCALE GENOMIC DNA]</scope>
    <source>
        <strain evidence="13 14">IMBG 311</strain>
    </source>
</reference>
<dbReference type="RefSeq" id="WP_214165380.1">
    <property type="nucleotide sequence ID" value="NZ_JABLUU010000002.1"/>
</dbReference>